<dbReference type="EMBL" id="GG692422">
    <property type="protein sequence ID" value="EER41917.1"/>
    <property type="molecule type" value="Genomic_DNA"/>
</dbReference>
<dbReference type="VEuPathDB" id="FungiDB:HCDG_03376"/>
<evidence type="ECO:0000313" key="1">
    <source>
        <dbReference type="EMBL" id="EER41917.1"/>
    </source>
</evidence>
<reference evidence="2" key="1">
    <citation type="submission" date="2009-05" db="EMBL/GenBank/DDBJ databases">
        <title>The genome sequence of Ajellomyces capsulatus strain H143.</title>
        <authorList>
            <person name="Champion M."/>
            <person name="Cuomo C.A."/>
            <person name="Ma L.-J."/>
            <person name="Henn M.R."/>
            <person name="Sil A."/>
            <person name="Goldman B."/>
            <person name="Young S.K."/>
            <person name="Kodira C.D."/>
            <person name="Zeng Q."/>
            <person name="Koehrsen M."/>
            <person name="Alvarado L."/>
            <person name="Berlin A.M."/>
            <person name="Borenstein D."/>
            <person name="Chen Z."/>
            <person name="Engels R."/>
            <person name="Freedman E."/>
            <person name="Gellesch M."/>
            <person name="Goldberg J."/>
            <person name="Griggs A."/>
            <person name="Gujja S."/>
            <person name="Heiman D.I."/>
            <person name="Hepburn T.A."/>
            <person name="Howarth C."/>
            <person name="Jen D."/>
            <person name="Larson L."/>
            <person name="Lewis B."/>
            <person name="Mehta T."/>
            <person name="Park D."/>
            <person name="Pearson M."/>
            <person name="Roberts A."/>
            <person name="Saif S."/>
            <person name="Shea T.D."/>
            <person name="Shenoy N."/>
            <person name="Sisk P."/>
            <person name="Stolte C."/>
            <person name="Sykes S."/>
            <person name="Walk T."/>
            <person name="White J."/>
            <person name="Yandava C."/>
            <person name="Klein B."/>
            <person name="McEwen J.G."/>
            <person name="Puccia R."/>
            <person name="Goldman G.H."/>
            <person name="Felipe M.S."/>
            <person name="Nino-Vega G."/>
            <person name="San-Blas G."/>
            <person name="Taylor J.W."/>
            <person name="Mendoza L."/>
            <person name="Galagan J.E."/>
            <person name="Nusbaum C."/>
            <person name="Birren B.W."/>
        </authorList>
    </citation>
    <scope>NUCLEOTIDE SEQUENCE [LARGE SCALE GENOMIC DNA]</scope>
    <source>
        <strain evidence="2">H143</strain>
    </source>
</reference>
<gene>
    <name evidence="1" type="ORF">HCDG_03376</name>
</gene>
<name>C6HBH7_AJECH</name>
<sequence>MSAGGVGFENFALERLRRSFYIGMCGKGCLLSGPMSTISNEAGCQSSKPSK</sequence>
<accession>C6HBH7</accession>
<protein>
    <submittedName>
        <fullName evidence="1">Uncharacterized protein</fullName>
    </submittedName>
</protein>
<dbReference type="HOGENOM" id="CLU_3105799_0_0_1"/>
<proteinExistence type="predicted"/>
<dbReference type="Proteomes" id="UP000002624">
    <property type="component" value="Unassembled WGS sequence"/>
</dbReference>
<evidence type="ECO:0000313" key="2">
    <source>
        <dbReference type="Proteomes" id="UP000002624"/>
    </source>
</evidence>
<dbReference type="AlphaFoldDB" id="C6HBH7"/>
<organism evidence="1 2">
    <name type="scientific">Ajellomyces capsulatus (strain H143)</name>
    <name type="common">Darling's disease fungus</name>
    <name type="synonym">Histoplasma capsulatum</name>
    <dbReference type="NCBI Taxonomy" id="544712"/>
    <lineage>
        <taxon>Eukaryota</taxon>
        <taxon>Fungi</taxon>
        <taxon>Dikarya</taxon>
        <taxon>Ascomycota</taxon>
        <taxon>Pezizomycotina</taxon>
        <taxon>Eurotiomycetes</taxon>
        <taxon>Eurotiomycetidae</taxon>
        <taxon>Onygenales</taxon>
        <taxon>Ajellomycetaceae</taxon>
        <taxon>Histoplasma</taxon>
    </lineage>
</organism>